<dbReference type="Proteomes" id="UP000294847">
    <property type="component" value="Chromosome 6"/>
</dbReference>
<sequence length="445" mass="45524">METTKMQQPSQAAHPMLINIPQAPASNPDTPSDMPGTPTSTTTSLSALSTTAIKDGHRGHAQHNGPHRGHQSQASTNSLEAERADRISRLAGLSNLTALRGGTQPNAQTTPTSGHFGQNAPAAPAYFDANGQPVASTKMSTVGTASATSSGDGRTLDGGDREMMDDVEDEDMRSMDTNFRTNDSVSVGGGISSIGGGGPRSAIGGGGARSEALDPMDEDLATRSVGGFDDRMSDDGNASLVGFGEGAGSTVSGPIYQRRPVPGTSSAGAMAFARWQLERSSSGISDTSVAGGVAGSTTATAGSGSTSTAPAARRDTVRQVVLPDTGGSDMPGAASAAQERQDARNVDGVAIDGAAKVDLAPGDDDVFVDTSTRSPLPVSQSQQHGDLSHRQQQQTHQPTSPTSREAAERIFQRLGEDESRVGDGGPVLGSAGTSGDRLGQFYFEK</sequence>
<feature type="compositionally biased region" description="Low complexity" evidence="1">
    <location>
        <begin position="28"/>
        <end position="52"/>
    </location>
</feature>
<evidence type="ECO:0000256" key="1">
    <source>
        <dbReference type="SAM" id="MobiDB-lite"/>
    </source>
</evidence>
<feature type="compositionally biased region" description="Polar residues" evidence="1">
    <location>
        <begin position="369"/>
        <end position="385"/>
    </location>
</feature>
<feature type="compositionally biased region" description="Low complexity" evidence="1">
    <location>
        <begin position="287"/>
        <end position="309"/>
    </location>
</feature>
<feature type="region of interest" description="Disordered" evidence="1">
    <location>
        <begin position="281"/>
        <end position="445"/>
    </location>
</feature>
<protein>
    <submittedName>
        <fullName evidence="2">Uncharacterized protein</fullName>
    </submittedName>
</protein>
<dbReference type="AlphaFoldDB" id="A0A4P7NQ20"/>
<feature type="compositionally biased region" description="Polar residues" evidence="1">
    <location>
        <begin position="103"/>
        <end position="116"/>
    </location>
</feature>
<feature type="compositionally biased region" description="Gly residues" evidence="1">
    <location>
        <begin position="187"/>
        <end position="208"/>
    </location>
</feature>
<feature type="compositionally biased region" description="Polar residues" evidence="1">
    <location>
        <begin position="1"/>
        <end position="11"/>
    </location>
</feature>
<organism evidence="2 3">
    <name type="scientific">Pyricularia oryzae</name>
    <name type="common">Rice blast fungus</name>
    <name type="synonym">Magnaporthe oryzae</name>
    <dbReference type="NCBI Taxonomy" id="318829"/>
    <lineage>
        <taxon>Eukaryota</taxon>
        <taxon>Fungi</taxon>
        <taxon>Dikarya</taxon>
        <taxon>Ascomycota</taxon>
        <taxon>Pezizomycotina</taxon>
        <taxon>Sordariomycetes</taxon>
        <taxon>Sordariomycetidae</taxon>
        <taxon>Magnaporthales</taxon>
        <taxon>Pyriculariaceae</taxon>
        <taxon>Pyricularia</taxon>
    </lineage>
</organism>
<reference evidence="2 3" key="1">
    <citation type="journal article" date="2019" name="Mol. Biol. Evol.">
        <title>Blast fungal genomes show frequent chromosomal changes, gene gains and losses, and effector gene turnover.</title>
        <authorList>
            <person name="Gomez Luciano L.B."/>
            <person name="Jason Tsai I."/>
            <person name="Chuma I."/>
            <person name="Tosa Y."/>
            <person name="Chen Y.H."/>
            <person name="Li J.Y."/>
            <person name="Li M.Y."/>
            <person name="Jade Lu M.Y."/>
            <person name="Nakayashiki H."/>
            <person name="Li W.H."/>
        </authorList>
    </citation>
    <scope>NUCLEOTIDE SEQUENCE [LARGE SCALE GENOMIC DNA]</scope>
    <source>
        <strain evidence="2">MZ5-1-6</strain>
    </source>
</reference>
<feature type="compositionally biased region" description="Basic residues" evidence="1">
    <location>
        <begin position="57"/>
        <end position="70"/>
    </location>
</feature>
<feature type="compositionally biased region" description="Basic and acidic residues" evidence="1">
    <location>
        <begin position="405"/>
        <end position="421"/>
    </location>
</feature>
<proteinExistence type="predicted"/>
<evidence type="ECO:0000313" key="2">
    <source>
        <dbReference type="EMBL" id="QBZ64340.1"/>
    </source>
</evidence>
<name>A0A4P7NQ20_PYROR</name>
<gene>
    <name evidence="2" type="ORF">PoMZ_06036</name>
</gene>
<feature type="compositionally biased region" description="Low complexity" evidence="1">
    <location>
        <begin position="140"/>
        <end position="153"/>
    </location>
</feature>
<feature type="compositionally biased region" description="Low complexity" evidence="1">
    <location>
        <begin position="390"/>
        <end position="404"/>
    </location>
</feature>
<accession>A0A4P7NQ20</accession>
<feature type="region of interest" description="Disordered" evidence="1">
    <location>
        <begin position="1"/>
        <end position="82"/>
    </location>
</feature>
<dbReference type="EMBL" id="CP034209">
    <property type="protein sequence ID" value="QBZ64340.1"/>
    <property type="molecule type" value="Genomic_DNA"/>
</dbReference>
<feature type="region of interest" description="Disordered" evidence="1">
    <location>
        <begin position="99"/>
        <end position="162"/>
    </location>
</feature>
<evidence type="ECO:0000313" key="3">
    <source>
        <dbReference type="Proteomes" id="UP000294847"/>
    </source>
</evidence>
<feature type="region of interest" description="Disordered" evidence="1">
    <location>
        <begin position="178"/>
        <end position="215"/>
    </location>
</feature>